<organism evidence="2 3">
    <name type="scientific">Aduncisulcus paluster</name>
    <dbReference type="NCBI Taxonomy" id="2918883"/>
    <lineage>
        <taxon>Eukaryota</taxon>
        <taxon>Metamonada</taxon>
        <taxon>Carpediemonas-like organisms</taxon>
        <taxon>Aduncisulcus</taxon>
    </lineage>
</organism>
<feature type="domain" description="ThiC-associated" evidence="1">
    <location>
        <begin position="1"/>
        <end position="59"/>
    </location>
</feature>
<name>A0ABQ5KAM2_9EUKA</name>
<evidence type="ECO:0000313" key="3">
    <source>
        <dbReference type="Proteomes" id="UP001057375"/>
    </source>
</evidence>
<accession>A0ABQ5KAM2</accession>
<comment type="caution">
    <text evidence="2">The sequence shown here is derived from an EMBL/GenBank/DDBJ whole genome shotgun (WGS) entry which is preliminary data.</text>
</comment>
<sequence>MREIELADTTDKDGNILKNLPVTVYDTSGPYTDDKALVDLEKGLPKLRKEWILDRKDVEELEGLSSDYGRMRQADTDLDHLRFDHVNTQPLKAKEGKYVSQYYYAKKGIVTPEME</sequence>
<keyword evidence="3" id="KW-1185">Reference proteome</keyword>
<gene>
    <name evidence="2" type="ORF">ADUPG1_005298</name>
</gene>
<feature type="non-terminal residue" evidence="2">
    <location>
        <position position="115"/>
    </location>
</feature>
<proteinExistence type="predicted"/>
<reference evidence="2" key="1">
    <citation type="submission" date="2022-03" db="EMBL/GenBank/DDBJ databases">
        <title>Draft genome sequence of Aduncisulcus paluster, a free-living microaerophilic Fornicata.</title>
        <authorList>
            <person name="Yuyama I."/>
            <person name="Kume K."/>
            <person name="Tamura T."/>
            <person name="Inagaki Y."/>
            <person name="Hashimoto T."/>
        </authorList>
    </citation>
    <scope>NUCLEOTIDE SEQUENCE</scope>
    <source>
        <strain evidence="2">NY0171</strain>
    </source>
</reference>
<protein>
    <submittedName>
        <fullName evidence="2">Phosphomethylpyrimidine synthase ThiC</fullName>
    </submittedName>
</protein>
<dbReference type="InterPro" id="IPR025747">
    <property type="entry name" value="ThiC-associated_dom"/>
</dbReference>
<evidence type="ECO:0000259" key="1">
    <source>
        <dbReference type="Pfam" id="PF13667"/>
    </source>
</evidence>
<dbReference type="Pfam" id="PF13667">
    <property type="entry name" value="ThiC-associated"/>
    <property type="match status" value="1"/>
</dbReference>
<dbReference type="EMBL" id="BQXS01008405">
    <property type="protein sequence ID" value="GKT29608.1"/>
    <property type="molecule type" value="Genomic_DNA"/>
</dbReference>
<dbReference type="Proteomes" id="UP001057375">
    <property type="component" value="Unassembled WGS sequence"/>
</dbReference>
<evidence type="ECO:0000313" key="2">
    <source>
        <dbReference type="EMBL" id="GKT29608.1"/>
    </source>
</evidence>